<dbReference type="PROSITE" id="PS50082">
    <property type="entry name" value="WD_REPEATS_2"/>
    <property type="match status" value="3"/>
</dbReference>
<dbReference type="PANTHER" id="PTHR43620">
    <property type="entry name" value="GLYCEROPHOSPHORYL DIESTER PHOSPHODIESTERASE"/>
    <property type="match status" value="1"/>
</dbReference>
<feature type="domain" description="GP-PDE" evidence="9">
    <location>
        <begin position="30"/>
        <end position="335"/>
    </location>
</feature>
<dbReference type="InterPro" id="IPR015943">
    <property type="entry name" value="WD40/YVTN_repeat-like_dom_sf"/>
</dbReference>
<dbReference type="Gene3D" id="2.130.10.10">
    <property type="entry name" value="YVTN repeat-like/Quinoprotein amine dehydrogenase"/>
    <property type="match status" value="2"/>
</dbReference>
<dbReference type="SUPFAM" id="SSF50978">
    <property type="entry name" value="WD40 repeat-like"/>
    <property type="match status" value="1"/>
</dbReference>
<comment type="caution">
    <text evidence="10">The sequence shown here is derived from an EMBL/GenBank/DDBJ whole genome shotgun (WGS) entry which is preliminary data.</text>
</comment>
<keyword evidence="3 8" id="KW-0732">Signal</keyword>
<dbReference type="EC" id="3.1.4.46" evidence="2"/>
<evidence type="ECO:0000256" key="4">
    <source>
        <dbReference type="ARBA" id="ARBA00022798"/>
    </source>
</evidence>
<evidence type="ECO:0000256" key="2">
    <source>
        <dbReference type="ARBA" id="ARBA00012247"/>
    </source>
</evidence>
<evidence type="ECO:0000256" key="7">
    <source>
        <dbReference type="PROSITE-ProRule" id="PRU00221"/>
    </source>
</evidence>
<dbReference type="InterPro" id="IPR036322">
    <property type="entry name" value="WD40_repeat_dom_sf"/>
</dbReference>
<dbReference type="PROSITE" id="PS50294">
    <property type="entry name" value="WD_REPEATS_REGION"/>
    <property type="match status" value="2"/>
</dbReference>
<gene>
    <name evidence="10" type="ORF">PEVE_00042535</name>
</gene>
<evidence type="ECO:0000256" key="5">
    <source>
        <dbReference type="ARBA" id="ARBA00022801"/>
    </source>
</evidence>
<evidence type="ECO:0000256" key="6">
    <source>
        <dbReference type="ARBA" id="ARBA00047512"/>
    </source>
</evidence>
<dbReference type="PANTHER" id="PTHR43620:SF7">
    <property type="entry name" value="GLYCEROPHOSPHODIESTER PHOSPHODIESTERASE GDPD5-RELATED"/>
    <property type="match status" value="1"/>
</dbReference>
<comment type="similarity">
    <text evidence="1">Belongs to the glycerophosphoryl diester phosphodiesterase family.</text>
</comment>
<evidence type="ECO:0000256" key="8">
    <source>
        <dbReference type="SAM" id="SignalP"/>
    </source>
</evidence>
<evidence type="ECO:0000256" key="1">
    <source>
        <dbReference type="ARBA" id="ARBA00007277"/>
    </source>
</evidence>
<keyword evidence="4" id="KW-0319">Glycerol metabolism</keyword>
<name>A0ABN8LQM8_9CNID</name>
<evidence type="ECO:0000313" key="10">
    <source>
        <dbReference type="EMBL" id="CAH3018343.1"/>
    </source>
</evidence>
<dbReference type="Proteomes" id="UP001159427">
    <property type="component" value="Unassembled WGS sequence"/>
</dbReference>
<feature type="repeat" description="WD" evidence="7">
    <location>
        <begin position="337"/>
        <end position="371"/>
    </location>
</feature>
<dbReference type="Pfam" id="PF00400">
    <property type="entry name" value="WD40"/>
    <property type="match status" value="4"/>
</dbReference>
<comment type="catalytic activity">
    <reaction evidence="6">
        <text>a sn-glycero-3-phosphodiester + H2O = an alcohol + sn-glycerol 3-phosphate + H(+)</text>
        <dbReference type="Rhea" id="RHEA:12969"/>
        <dbReference type="ChEBI" id="CHEBI:15377"/>
        <dbReference type="ChEBI" id="CHEBI:15378"/>
        <dbReference type="ChEBI" id="CHEBI:30879"/>
        <dbReference type="ChEBI" id="CHEBI:57597"/>
        <dbReference type="ChEBI" id="CHEBI:83408"/>
        <dbReference type="EC" id="3.1.4.46"/>
    </reaction>
</comment>
<evidence type="ECO:0000256" key="3">
    <source>
        <dbReference type="ARBA" id="ARBA00022729"/>
    </source>
</evidence>
<dbReference type="Pfam" id="PF03009">
    <property type="entry name" value="GDPD"/>
    <property type="match status" value="1"/>
</dbReference>
<feature type="chain" id="PRO_5045590342" description="glycerophosphodiester phosphodiesterase" evidence="8">
    <location>
        <begin position="23"/>
        <end position="647"/>
    </location>
</feature>
<dbReference type="SUPFAM" id="SSF51695">
    <property type="entry name" value="PLC-like phosphodiesterases"/>
    <property type="match status" value="1"/>
</dbReference>
<evidence type="ECO:0000259" key="9">
    <source>
        <dbReference type="PROSITE" id="PS51704"/>
    </source>
</evidence>
<feature type="repeat" description="WD" evidence="7">
    <location>
        <begin position="414"/>
        <end position="455"/>
    </location>
</feature>
<dbReference type="InterPro" id="IPR030395">
    <property type="entry name" value="GP_PDE_dom"/>
</dbReference>
<dbReference type="PROSITE" id="PS51704">
    <property type="entry name" value="GP_PDE"/>
    <property type="match status" value="1"/>
</dbReference>
<proteinExistence type="inferred from homology"/>
<keyword evidence="11" id="KW-1185">Reference proteome</keyword>
<dbReference type="InterPro" id="IPR017946">
    <property type="entry name" value="PLC-like_Pdiesterase_TIM-brl"/>
</dbReference>
<sequence length="647" mass="72285">MMKKPARLFVTLVFSLTSTSLAKTPIIKRPLNIAHRGSSGTFPEHTIEAYRQAIKDGADFIECDVCVTKDLKLVCRHESWLNDTTNIWENPTLRLKQNTYHIQSPVNGLAKTITDVFTVDLTLEELRTIRARQRYSFRDPNFDDKFQIPTLEEFIQVAKSARRPIGIYPEAKDPQWVNSLDILQQAKTTFEDLLVDVLHRNGYLTRKSPCYIQSFSEDSIRAMSTKTKLPLILLMATPLPVPEDKLEALSEICYGIGVHKYMIQPVISNILQDPTDLVANAHKYNLKVHGYTFRNEDEYLAWNFTQDPYNEYETYFNTQIDGYFTDFPSTLKRFLDVRCIDVSPGGGVGVSSGDDGTLLVWDSSNGVLRRSLEGHISDVNCCRFFPSGKVVLSGGADLRLKIWSTEDGSCPVTLKGHSGGVVDTAIVDRGRNILSCSRDGCVRLWDCGESKCLAVVSKSDCPVNSCALTTFPGRENSSEVNEPHSEREVGTEGKLLLLAKEDGFMDAVDVYNRSKVFQFKCPSALNCCTFLSESEAAGGTEDGTLWLIDIRFPSVPVGVFRRSASPVLSLSSLRENKLLASTGDGSCFCWDTERLRQATDVVSGWELIGPDCDPVYSICRSANTVYTACRDAKIRKYILKQTEITTS</sequence>
<keyword evidence="7" id="KW-0853">WD repeat</keyword>
<dbReference type="InterPro" id="IPR001680">
    <property type="entry name" value="WD40_rpt"/>
</dbReference>
<evidence type="ECO:0000313" key="11">
    <source>
        <dbReference type="Proteomes" id="UP001159427"/>
    </source>
</evidence>
<feature type="repeat" description="WD" evidence="7">
    <location>
        <begin position="372"/>
        <end position="413"/>
    </location>
</feature>
<dbReference type="EMBL" id="CALNXI010000084">
    <property type="protein sequence ID" value="CAH3018343.1"/>
    <property type="molecule type" value="Genomic_DNA"/>
</dbReference>
<accession>A0ABN8LQM8</accession>
<feature type="signal peptide" evidence="8">
    <location>
        <begin position="1"/>
        <end position="22"/>
    </location>
</feature>
<dbReference type="SMART" id="SM00320">
    <property type="entry name" value="WD40"/>
    <property type="match status" value="5"/>
</dbReference>
<organism evidence="10 11">
    <name type="scientific">Porites evermanni</name>
    <dbReference type="NCBI Taxonomy" id="104178"/>
    <lineage>
        <taxon>Eukaryota</taxon>
        <taxon>Metazoa</taxon>
        <taxon>Cnidaria</taxon>
        <taxon>Anthozoa</taxon>
        <taxon>Hexacorallia</taxon>
        <taxon>Scleractinia</taxon>
        <taxon>Fungiina</taxon>
        <taxon>Poritidae</taxon>
        <taxon>Porites</taxon>
    </lineage>
</organism>
<reference evidence="10 11" key="1">
    <citation type="submission" date="2022-05" db="EMBL/GenBank/DDBJ databases">
        <authorList>
            <consortium name="Genoscope - CEA"/>
            <person name="William W."/>
        </authorList>
    </citation>
    <scope>NUCLEOTIDE SEQUENCE [LARGE SCALE GENOMIC DNA]</scope>
</reference>
<protein>
    <recommendedName>
        <fullName evidence="2">glycerophosphodiester phosphodiesterase</fullName>
        <ecNumber evidence="2">3.1.4.46</ecNumber>
    </recommendedName>
</protein>
<dbReference type="Gene3D" id="3.20.20.190">
    <property type="entry name" value="Phosphatidylinositol (PI) phosphodiesterase"/>
    <property type="match status" value="1"/>
</dbReference>
<keyword evidence="5" id="KW-0378">Hydrolase</keyword>